<dbReference type="RefSeq" id="WP_390356185.1">
    <property type="nucleotide sequence ID" value="NZ_JBHUIZ010000012.1"/>
</dbReference>
<evidence type="ECO:0000256" key="1">
    <source>
        <dbReference type="SAM" id="MobiDB-lite"/>
    </source>
</evidence>
<organism evidence="2 3">
    <name type="scientific">Tigheibacillus halophilus</name>
    <dbReference type="NCBI Taxonomy" id="361280"/>
    <lineage>
        <taxon>Bacteria</taxon>
        <taxon>Bacillati</taxon>
        <taxon>Bacillota</taxon>
        <taxon>Bacilli</taxon>
        <taxon>Bacillales</taxon>
        <taxon>Bacillaceae</taxon>
        <taxon>Tigheibacillus</taxon>
    </lineage>
</organism>
<proteinExistence type="predicted"/>
<evidence type="ECO:0000313" key="3">
    <source>
        <dbReference type="Proteomes" id="UP001281447"/>
    </source>
</evidence>
<name>A0ABU5C7K1_9BACI</name>
<evidence type="ECO:0000313" key="2">
    <source>
        <dbReference type="EMBL" id="MDY0395288.1"/>
    </source>
</evidence>
<gene>
    <name evidence="2" type="ORF">RWE15_13725</name>
</gene>
<dbReference type="EMBL" id="JAWDIP010000003">
    <property type="protein sequence ID" value="MDY0395288.1"/>
    <property type="molecule type" value="Genomic_DNA"/>
</dbReference>
<comment type="caution">
    <text evidence="2">The sequence shown here is derived from an EMBL/GenBank/DDBJ whole genome shotgun (WGS) entry which is preliminary data.</text>
</comment>
<feature type="region of interest" description="Disordered" evidence="1">
    <location>
        <begin position="50"/>
        <end position="97"/>
    </location>
</feature>
<accession>A0ABU5C7K1</accession>
<reference evidence="2 3" key="1">
    <citation type="submission" date="2023-10" db="EMBL/GenBank/DDBJ databases">
        <title>Virgibacillus halophilus 5B73C genome.</title>
        <authorList>
            <person name="Miliotis G."/>
            <person name="Sengupta P."/>
            <person name="Hameed A."/>
            <person name="Chuvochina M."/>
            <person name="Mcdonagh F."/>
            <person name="Simpson A.C."/>
            <person name="Singh N.K."/>
            <person name="Rekha P.D."/>
            <person name="Raman K."/>
            <person name="Hugenholtz P."/>
            <person name="Venkateswaran K."/>
        </authorList>
    </citation>
    <scope>NUCLEOTIDE SEQUENCE [LARGE SCALE GENOMIC DNA]</scope>
    <source>
        <strain evidence="2 3">5B73C</strain>
    </source>
</reference>
<sequence>MPWTMNDYPSSLKNLDHATKKKAIDIANAMVDEGYDENRAIPIATKQAKEWRSNASKEEIAEYAESGQPTTRKKEDTKYENNPERLEEGEEVVSHEDGWAVQSKNAKKPSNIYKNKDDAVEQGRKIARNKGTYLTIYKQDGSVQKKETFASRN</sequence>
<dbReference type="Pfam" id="PF09954">
    <property type="entry name" value="DUF2188"/>
    <property type="match status" value="1"/>
</dbReference>
<protein>
    <submittedName>
        <fullName evidence="2">DUF2188 domain-containing protein</fullName>
    </submittedName>
</protein>
<dbReference type="Proteomes" id="UP001281447">
    <property type="component" value="Unassembled WGS sequence"/>
</dbReference>
<feature type="compositionally biased region" description="Basic and acidic residues" evidence="1">
    <location>
        <begin position="50"/>
        <end position="60"/>
    </location>
</feature>
<keyword evidence="3" id="KW-1185">Reference proteome</keyword>
<feature type="compositionally biased region" description="Basic and acidic residues" evidence="1">
    <location>
        <begin position="72"/>
        <end position="97"/>
    </location>
</feature>
<dbReference type="InterPro" id="IPR018691">
    <property type="entry name" value="DUF2188"/>
</dbReference>